<accession>A0ACB9UR75</accession>
<keyword evidence="2" id="KW-1185">Reference proteome</keyword>
<dbReference type="Proteomes" id="UP001057279">
    <property type="component" value="Linkage Group LG12"/>
</dbReference>
<protein>
    <submittedName>
        <fullName evidence="1">Uncharacterized protein</fullName>
    </submittedName>
</protein>
<comment type="caution">
    <text evidence="1">The sequence shown here is derived from an EMBL/GenBank/DDBJ whole genome shotgun (WGS) entry which is preliminary data.</text>
</comment>
<evidence type="ECO:0000313" key="2">
    <source>
        <dbReference type="Proteomes" id="UP001057279"/>
    </source>
</evidence>
<sequence length="96" mass="11086">MLQRRKPVHLEPVISSKRSPCTQLESSPPDPKQRKPTRSNEDPVPPQIDYLFLTFPRILFLVGFVVVLSFLLGSYLCFCLYLTTTNQITNKRYKGD</sequence>
<organism evidence="1 2">
    <name type="scientific">Ovis ammon polii x Ovis aries</name>
    <dbReference type="NCBI Taxonomy" id="2918886"/>
    <lineage>
        <taxon>Eukaryota</taxon>
        <taxon>Metazoa</taxon>
        <taxon>Chordata</taxon>
        <taxon>Craniata</taxon>
        <taxon>Vertebrata</taxon>
        <taxon>Euteleostomi</taxon>
        <taxon>Mammalia</taxon>
        <taxon>Eutheria</taxon>
        <taxon>Laurasiatheria</taxon>
        <taxon>Artiodactyla</taxon>
        <taxon>Ruminantia</taxon>
        <taxon>Pecora</taxon>
        <taxon>Bovidae</taxon>
        <taxon>Caprinae</taxon>
        <taxon>Ovis</taxon>
    </lineage>
</organism>
<reference evidence="1" key="1">
    <citation type="submission" date="2022-03" db="EMBL/GenBank/DDBJ databases">
        <title>Genomic analyses of argali, domestic sheep and their hybrids provide insights into chromosomal evolution, heterosis and genetic basis of agronomic traits.</title>
        <authorList>
            <person name="Li M."/>
        </authorList>
    </citation>
    <scope>NUCLEOTIDE SEQUENCE</scope>
    <source>
        <strain evidence="1">F1 hybrid</strain>
    </source>
</reference>
<dbReference type="EMBL" id="CM043037">
    <property type="protein sequence ID" value="KAI4578149.1"/>
    <property type="molecule type" value="Genomic_DNA"/>
</dbReference>
<name>A0ACB9UR75_9CETA</name>
<evidence type="ECO:0000313" key="1">
    <source>
        <dbReference type="EMBL" id="KAI4578149.1"/>
    </source>
</evidence>
<proteinExistence type="predicted"/>
<gene>
    <name evidence="1" type="ORF">MJG53_011004</name>
</gene>